<dbReference type="CDD" id="cd02440">
    <property type="entry name" value="AdoMet_MTases"/>
    <property type="match status" value="1"/>
</dbReference>
<dbReference type="Gene3D" id="3.40.50.150">
    <property type="entry name" value="Vaccinia Virus protein VP39"/>
    <property type="match status" value="1"/>
</dbReference>
<dbReference type="PANTHER" id="PTHR43861">
    <property type="entry name" value="TRANS-ACONITATE 2-METHYLTRANSFERASE-RELATED"/>
    <property type="match status" value="1"/>
</dbReference>
<reference evidence="2" key="1">
    <citation type="journal article" date="2019" name="Int. J. Syst. Evol. Microbiol.">
        <title>The Global Catalogue of Microorganisms (GCM) 10K type strain sequencing project: providing services to taxonomists for standard genome sequencing and annotation.</title>
        <authorList>
            <consortium name="The Broad Institute Genomics Platform"/>
            <consortium name="The Broad Institute Genome Sequencing Center for Infectious Disease"/>
            <person name="Wu L."/>
            <person name="Ma J."/>
        </authorList>
    </citation>
    <scope>NUCLEOTIDE SEQUENCE [LARGE SCALE GENOMIC DNA]</scope>
    <source>
        <strain evidence="2">NBRC 15640</strain>
    </source>
</reference>
<dbReference type="RefSeq" id="WP_224055457.1">
    <property type="nucleotide sequence ID" value="NZ_AP025144.1"/>
</dbReference>
<dbReference type="Proteomes" id="UP001156690">
    <property type="component" value="Unassembled WGS sequence"/>
</dbReference>
<proteinExistence type="predicted"/>
<protein>
    <recommendedName>
        <fullName evidence="3">Class I SAM-dependent methyltransferase</fullName>
    </recommendedName>
</protein>
<name>A0AAV5NVW7_9VIBR</name>
<dbReference type="AlphaFoldDB" id="A0AAV5NVW7"/>
<sequence>MQYKIASLIPVVLKTKILDYFATHPYIKDKIERERVNDETKHYGLTSAQALSKLLRDFKFQSILDIGSGEGRHTDIFLENGKSVTALDYGESVYFKKCSDSKNVVKCDYYKYQPKEKFDCIWASHVLEHQPDTHKFLSKVYSDLKDDGIAALTVPPLKHEIVGGHVNLYNAGLLLYQMILAGFDCRNASIHTYDYNISIIVRKDRYVDLSGLTFDSGDINYLKQYFPVSVQRLIAESDLFDGRLYNINW</sequence>
<evidence type="ECO:0000313" key="1">
    <source>
        <dbReference type="EMBL" id="GLQ74568.1"/>
    </source>
</evidence>
<comment type="caution">
    <text evidence="1">The sequence shown here is derived from an EMBL/GenBank/DDBJ whole genome shotgun (WGS) entry which is preliminary data.</text>
</comment>
<keyword evidence="2" id="KW-1185">Reference proteome</keyword>
<organism evidence="1 2">
    <name type="scientific">Vibrio penaeicida</name>
    <dbReference type="NCBI Taxonomy" id="104609"/>
    <lineage>
        <taxon>Bacteria</taxon>
        <taxon>Pseudomonadati</taxon>
        <taxon>Pseudomonadota</taxon>
        <taxon>Gammaproteobacteria</taxon>
        <taxon>Vibrionales</taxon>
        <taxon>Vibrionaceae</taxon>
        <taxon>Vibrio</taxon>
    </lineage>
</organism>
<evidence type="ECO:0008006" key="3">
    <source>
        <dbReference type="Google" id="ProtNLM"/>
    </source>
</evidence>
<gene>
    <name evidence="1" type="ORF">GCM10007932_39290</name>
</gene>
<dbReference type="EMBL" id="BSNX01000056">
    <property type="protein sequence ID" value="GLQ74568.1"/>
    <property type="molecule type" value="Genomic_DNA"/>
</dbReference>
<dbReference type="SUPFAM" id="SSF53335">
    <property type="entry name" value="S-adenosyl-L-methionine-dependent methyltransferases"/>
    <property type="match status" value="1"/>
</dbReference>
<accession>A0AAV5NVW7</accession>
<evidence type="ECO:0000313" key="2">
    <source>
        <dbReference type="Proteomes" id="UP001156690"/>
    </source>
</evidence>
<dbReference type="Pfam" id="PF13489">
    <property type="entry name" value="Methyltransf_23"/>
    <property type="match status" value="1"/>
</dbReference>
<dbReference type="InterPro" id="IPR029063">
    <property type="entry name" value="SAM-dependent_MTases_sf"/>
</dbReference>